<dbReference type="SMART" id="SM00387">
    <property type="entry name" value="HATPase_c"/>
    <property type="match status" value="1"/>
</dbReference>
<dbReference type="InterPro" id="IPR036097">
    <property type="entry name" value="HisK_dim/P_sf"/>
</dbReference>
<dbReference type="NCBIfam" id="TIGR00229">
    <property type="entry name" value="sensory_box"/>
    <property type="match status" value="1"/>
</dbReference>
<protein>
    <recommendedName>
        <fullName evidence="2">histidine kinase</fullName>
        <ecNumber evidence="2">2.7.13.3</ecNumber>
    </recommendedName>
</protein>
<dbReference type="InterPro" id="IPR000014">
    <property type="entry name" value="PAS"/>
</dbReference>
<evidence type="ECO:0000256" key="7">
    <source>
        <dbReference type="ARBA" id="ARBA00022840"/>
    </source>
</evidence>
<dbReference type="SUPFAM" id="SSF47384">
    <property type="entry name" value="Homodimeric domain of signal transducing histidine kinase"/>
    <property type="match status" value="1"/>
</dbReference>
<keyword evidence="6" id="KW-0418">Kinase</keyword>
<dbReference type="Gene3D" id="3.30.450.20">
    <property type="entry name" value="PAS domain"/>
    <property type="match status" value="1"/>
</dbReference>
<dbReference type="InterPro" id="IPR004358">
    <property type="entry name" value="Sig_transdc_His_kin-like_C"/>
</dbReference>
<accession>A0ABX7PXR8</accession>
<dbReference type="Pfam" id="PF00512">
    <property type="entry name" value="HisKA"/>
    <property type="match status" value="1"/>
</dbReference>
<dbReference type="Gene3D" id="1.10.287.130">
    <property type="match status" value="1"/>
</dbReference>
<dbReference type="Pfam" id="PF02518">
    <property type="entry name" value="HATPase_c"/>
    <property type="match status" value="1"/>
</dbReference>
<evidence type="ECO:0000259" key="9">
    <source>
        <dbReference type="PROSITE" id="PS50109"/>
    </source>
</evidence>
<keyword evidence="5" id="KW-0547">Nucleotide-binding</keyword>
<dbReference type="InterPro" id="IPR005467">
    <property type="entry name" value="His_kinase_dom"/>
</dbReference>
<feature type="domain" description="Histidine kinase" evidence="9">
    <location>
        <begin position="160"/>
        <end position="377"/>
    </location>
</feature>
<evidence type="ECO:0000256" key="8">
    <source>
        <dbReference type="ARBA" id="ARBA00023012"/>
    </source>
</evidence>
<dbReference type="RefSeq" id="WP_206847956.1">
    <property type="nucleotide sequence ID" value="NZ_CP065956.1"/>
</dbReference>
<reference evidence="11 12" key="1">
    <citation type="submission" date="2020-12" db="EMBL/GenBank/DDBJ databases">
        <authorList>
            <person name="Awala S.I."/>
            <person name="Gwak J.-H."/>
            <person name="Kim S.-J."/>
            <person name="Rhee S.-K."/>
        </authorList>
    </citation>
    <scope>NUCLEOTIDE SEQUENCE [LARGE SCALE GENOMIC DNA]</scope>
    <source>
        <strain evidence="11 12">IT5</strain>
    </source>
</reference>
<dbReference type="EC" id="2.7.13.3" evidence="2"/>
<dbReference type="Pfam" id="PF13426">
    <property type="entry name" value="PAS_9"/>
    <property type="match status" value="1"/>
</dbReference>
<evidence type="ECO:0000256" key="6">
    <source>
        <dbReference type="ARBA" id="ARBA00022777"/>
    </source>
</evidence>
<dbReference type="CDD" id="cd00082">
    <property type="entry name" value="HisKA"/>
    <property type="match status" value="1"/>
</dbReference>
<evidence type="ECO:0000259" key="10">
    <source>
        <dbReference type="PROSITE" id="PS50112"/>
    </source>
</evidence>
<dbReference type="Gene3D" id="3.30.565.10">
    <property type="entry name" value="Histidine kinase-like ATPase, C-terminal domain"/>
    <property type="match status" value="1"/>
</dbReference>
<dbReference type="Proteomes" id="UP000663088">
    <property type="component" value="Chromosome"/>
</dbReference>
<evidence type="ECO:0000256" key="3">
    <source>
        <dbReference type="ARBA" id="ARBA00022553"/>
    </source>
</evidence>
<organism evidence="11 12">
    <name type="scientific">Candidatus Methylacidiphilum infernorum</name>
    <dbReference type="NCBI Taxonomy" id="511746"/>
    <lineage>
        <taxon>Bacteria</taxon>
        <taxon>Pseudomonadati</taxon>
        <taxon>Verrucomicrobiota</taxon>
        <taxon>Methylacidiphilae</taxon>
        <taxon>Methylacidiphilales</taxon>
        <taxon>Methylacidiphilaceae</taxon>
        <taxon>Methylacidiphilum (ex Ratnadevi et al. 2023)</taxon>
    </lineage>
</organism>
<keyword evidence="8" id="KW-0902">Two-component regulatory system</keyword>
<dbReference type="SMART" id="SM00091">
    <property type="entry name" value="PAS"/>
    <property type="match status" value="1"/>
</dbReference>
<dbReference type="PANTHER" id="PTHR43065">
    <property type="entry name" value="SENSOR HISTIDINE KINASE"/>
    <property type="match status" value="1"/>
</dbReference>
<keyword evidence="4" id="KW-0808">Transferase</keyword>
<dbReference type="EMBL" id="CP065956">
    <property type="protein sequence ID" value="QSR87509.1"/>
    <property type="molecule type" value="Genomic_DNA"/>
</dbReference>
<gene>
    <name evidence="11" type="ORF">EM20IM_04090</name>
</gene>
<dbReference type="InterPro" id="IPR036890">
    <property type="entry name" value="HATPase_C_sf"/>
</dbReference>
<evidence type="ECO:0000256" key="2">
    <source>
        <dbReference type="ARBA" id="ARBA00012438"/>
    </source>
</evidence>
<keyword evidence="3" id="KW-0597">Phosphoprotein</keyword>
<sequence length="398" mass="44769">MRHSFLSKLLGKFERVGPREIQSVFLSLVKEKGFLEAIFNALQEGIIVLDNLGKIKYSNLAVQRLFGVSPDDILGKEIQKCIPLIDWPELISLGKVISRDFQVFYPEPRYFNLSLIPLEGLGDKNAVYIAIFYDITATREKTLEAIESEKLNLLTMLAAGVAHELGNPINALGIHFQLIEKKYKKLLQQKNGQIGDKEIENSFAAIRSEIRRLDGIINQFLKAIRPSPPKLRLLSLNQVIKQAVEFLSPEIQNLDILIEMDLDQGLPLLRADRNQLKQAFYNILKNSIEAVGKNGIIKISTHADDSFLIVSFQDNGTGITQEAMSHLFKPYFTTKSSGTGLGLLIVRRIIRDHGGEVQIESQKGKGTTVKILLPRAERLIRLLPMAEKAKQTEARCDE</sequence>
<evidence type="ECO:0000313" key="12">
    <source>
        <dbReference type="Proteomes" id="UP000663088"/>
    </source>
</evidence>
<dbReference type="InterPro" id="IPR003661">
    <property type="entry name" value="HisK_dim/P_dom"/>
</dbReference>
<dbReference type="SMART" id="SM00388">
    <property type="entry name" value="HisKA"/>
    <property type="match status" value="1"/>
</dbReference>
<dbReference type="PROSITE" id="PS50112">
    <property type="entry name" value="PAS"/>
    <property type="match status" value="1"/>
</dbReference>
<dbReference type="CDD" id="cd00130">
    <property type="entry name" value="PAS"/>
    <property type="match status" value="1"/>
</dbReference>
<dbReference type="PANTHER" id="PTHR43065:SF10">
    <property type="entry name" value="PEROXIDE STRESS-ACTIVATED HISTIDINE KINASE MAK3"/>
    <property type="match status" value="1"/>
</dbReference>
<dbReference type="SUPFAM" id="SSF55874">
    <property type="entry name" value="ATPase domain of HSP90 chaperone/DNA topoisomerase II/histidine kinase"/>
    <property type="match status" value="1"/>
</dbReference>
<comment type="catalytic activity">
    <reaction evidence="1">
        <text>ATP + protein L-histidine = ADP + protein N-phospho-L-histidine.</text>
        <dbReference type="EC" id="2.7.13.3"/>
    </reaction>
</comment>
<proteinExistence type="predicted"/>
<keyword evidence="7" id="KW-0067">ATP-binding</keyword>
<evidence type="ECO:0000256" key="4">
    <source>
        <dbReference type="ARBA" id="ARBA00022679"/>
    </source>
</evidence>
<evidence type="ECO:0000256" key="1">
    <source>
        <dbReference type="ARBA" id="ARBA00000085"/>
    </source>
</evidence>
<dbReference type="SUPFAM" id="SSF55785">
    <property type="entry name" value="PYP-like sensor domain (PAS domain)"/>
    <property type="match status" value="1"/>
</dbReference>
<dbReference type="PROSITE" id="PS50109">
    <property type="entry name" value="HIS_KIN"/>
    <property type="match status" value="1"/>
</dbReference>
<evidence type="ECO:0000313" key="11">
    <source>
        <dbReference type="EMBL" id="QSR87509.1"/>
    </source>
</evidence>
<dbReference type="InterPro" id="IPR035965">
    <property type="entry name" value="PAS-like_dom_sf"/>
</dbReference>
<name>A0ABX7PXR8_9BACT</name>
<keyword evidence="12" id="KW-1185">Reference proteome</keyword>
<dbReference type="InterPro" id="IPR003594">
    <property type="entry name" value="HATPase_dom"/>
</dbReference>
<dbReference type="PRINTS" id="PR00344">
    <property type="entry name" value="BCTRLSENSOR"/>
</dbReference>
<feature type="domain" description="PAS" evidence="10">
    <location>
        <begin position="31"/>
        <end position="76"/>
    </location>
</feature>
<evidence type="ECO:0000256" key="5">
    <source>
        <dbReference type="ARBA" id="ARBA00022741"/>
    </source>
</evidence>